<dbReference type="PROSITE" id="PS50828">
    <property type="entry name" value="SMR"/>
    <property type="match status" value="1"/>
</dbReference>
<dbReference type="Pfam" id="PF01713">
    <property type="entry name" value="Smr"/>
    <property type="match status" value="1"/>
</dbReference>
<gene>
    <name evidence="3" type="ORF">H0I76_15045</name>
</gene>
<reference evidence="3" key="1">
    <citation type="submission" date="2020-12" db="EMBL/GenBank/DDBJ databases">
        <title>Bacterial taxonomy.</title>
        <authorList>
            <person name="Pan X."/>
        </authorList>
    </citation>
    <scope>NUCLEOTIDE SEQUENCE</scope>
    <source>
        <strain evidence="3">M0105</strain>
    </source>
</reference>
<dbReference type="InterPro" id="IPR002625">
    <property type="entry name" value="Smr_dom"/>
</dbReference>
<dbReference type="SUPFAM" id="SSF160443">
    <property type="entry name" value="SMR domain-like"/>
    <property type="match status" value="1"/>
</dbReference>
<dbReference type="SMART" id="SM00463">
    <property type="entry name" value="SMR"/>
    <property type="match status" value="1"/>
</dbReference>
<feature type="compositionally biased region" description="Basic and acidic residues" evidence="1">
    <location>
        <begin position="27"/>
        <end position="50"/>
    </location>
</feature>
<keyword evidence="4" id="KW-1185">Reference proteome</keyword>
<evidence type="ECO:0000256" key="1">
    <source>
        <dbReference type="SAM" id="MobiDB-lite"/>
    </source>
</evidence>
<dbReference type="PANTHER" id="PTHR35562">
    <property type="entry name" value="DNA ENDONUCLEASE SMRA-RELATED"/>
    <property type="match status" value="1"/>
</dbReference>
<feature type="domain" description="Smr" evidence="2">
    <location>
        <begin position="48"/>
        <end position="141"/>
    </location>
</feature>
<proteinExistence type="predicted"/>
<evidence type="ECO:0000259" key="2">
    <source>
        <dbReference type="PROSITE" id="PS50828"/>
    </source>
</evidence>
<dbReference type="Proteomes" id="UP000655420">
    <property type="component" value="Unassembled WGS sequence"/>
</dbReference>
<protein>
    <submittedName>
        <fullName evidence="3">Smr/MutS family protein</fullName>
    </submittedName>
</protein>
<evidence type="ECO:0000313" key="4">
    <source>
        <dbReference type="Proteomes" id="UP000655420"/>
    </source>
</evidence>
<sequence length="144" mass="15922">MPTPPEPSRVTLDLHDPAPAPVGRPEAGLDRRTAERLRRGERAPDARIDLHGMTAERAHRALDRFIADAAARGLRCVLVITGKGGRGGDDHDAGFMRPDRGRLRQDAPRWLRAGPAARMIVGIYAAHRRHGGEGAFYVYLKKHR</sequence>
<name>A0A8J7MA17_9RHOB</name>
<dbReference type="InterPro" id="IPR036063">
    <property type="entry name" value="Smr_dom_sf"/>
</dbReference>
<dbReference type="Gene3D" id="3.30.1370.110">
    <property type="match status" value="1"/>
</dbReference>
<dbReference type="EMBL" id="JAEHHL010000009">
    <property type="protein sequence ID" value="MBK0400515.1"/>
    <property type="molecule type" value="Genomic_DNA"/>
</dbReference>
<organism evidence="3 4">
    <name type="scientific">Thermohalobaculum xanthum</name>
    <dbReference type="NCBI Taxonomy" id="2753746"/>
    <lineage>
        <taxon>Bacteria</taxon>
        <taxon>Pseudomonadati</taxon>
        <taxon>Pseudomonadota</taxon>
        <taxon>Alphaproteobacteria</taxon>
        <taxon>Rhodobacterales</taxon>
        <taxon>Paracoccaceae</taxon>
        <taxon>Thermohalobaculum</taxon>
    </lineage>
</organism>
<dbReference type="RefSeq" id="WP_200611408.1">
    <property type="nucleotide sequence ID" value="NZ_JAEHHL010000009.1"/>
</dbReference>
<comment type="caution">
    <text evidence="3">The sequence shown here is derived from an EMBL/GenBank/DDBJ whole genome shotgun (WGS) entry which is preliminary data.</text>
</comment>
<accession>A0A8J7MA17</accession>
<dbReference type="AlphaFoldDB" id="A0A8J7MA17"/>
<feature type="region of interest" description="Disordered" evidence="1">
    <location>
        <begin position="1"/>
        <end position="50"/>
    </location>
</feature>
<evidence type="ECO:0000313" key="3">
    <source>
        <dbReference type="EMBL" id="MBK0400515.1"/>
    </source>
</evidence>
<dbReference type="PANTHER" id="PTHR35562:SF2">
    <property type="entry name" value="DNA ENDONUCLEASE SMRA-RELATED"/>
    <property type="match status" value="1"/>
</dbReference>